<reference evidence="1 2" key="1">
    <citation type="journal article" date="2020" name="Sci. Rep.">
        <title>A novel cyanobacterial geosmin producer, revising GeoA distribution and dispersion patterns in Bacteria.</title>
        <authorList>
            <person name="Churro C."/>
            <person name="Semedo-Aguiar A.P."/>
            <person name="Silva A.D."/>
            <person name="Pereira-Leal J.B."/>
            <person name="Leite R.B."/>
        </authorList>
    </citation>
    <scope>NUCLEOTIDE SEQUENCE [LARGE SCALE GENOMIC DNA]</scope>
    <source>
        <strain evidence="1 2">IPMA8</strain>
    </source>
</reference>
<protein>
    <recommendedName>
        <fullName evidence="3">Restriction endonuclease domain-containing protein</fullName>
    </recommendedName>
</protein>
<comment type="caution">
    <text evidence="1">The sequence shown here is derived from an EMBL/GenBank/DDBJ whole genome shotgun (WGS) entry which is preliminary data.</text>
</comment>
<gene>
    <name evidence="1" type="ORF">E5S67_01125</name>
</gene>
<name>A0ABX2CSP4_9CYAN</name>
<organism evidence="1 2">
    <name type="scientific">Microcoleus asticus IPMA8</name>
    <dbReference type="NCBI Taxonomy" id="2563858"/>
    <lineage>
        <taxon>Bacteria</taxon>
        <taxon>Bacillati</taxon>
        <taxon>Cyanobacteriota</taxon>
        <taxon>Cyanophyceae</taxon>
        <taxon>Oscillatoriophycideae</taxon>
        <taxon>Oscillatoriales</taxon>
        <taxon>Microcoleaceae</taxon>
        <taxon>Microcoleus</taxon>
        <taxon>Microcoleus asticus</taxon>
    </lineage>
</organism>
<keyword evidence="2" id="KW-1185">Reference proteome</keyword>
<dbReference type="Gene3D" id="3.90.1570.10">
    <property type="entry name" value="tt1808, chain A"/>
    <property type="match status" value="1"/>
</dbReference>
<accession>A0ABX2CSP4</accession>
<dbReference type="EMBL" id="SRRZ01000014">
    <property type="protein sequence ID" value="NQE33406.1"/>
    <property type="molecule type" value="Genomic_DNA"/>
</dbReference>
<evidence type="ECO:0000313" key="1">
    <source>
        <dbReference type="EMBL" id="NQE33406.1"/>
    </source>
</evidence>
<dbReference type="InterPro" id="IPR012296">
    <property type="entry name" value="Nuclease_put_TT1808"/>
</dbReference>
<evidence type="ECO:0008006" key="3">
    <source>
        <dbReference type="Google" id="ProtNLM"/>
    </source>
</evidence>
<sequence length="72" mass="8459">MNVEIFMIQTIIKSITFEEFLEWYPDGKGRFDLRNGVIVEMNPNGCHEEVTGFIIRKINLEIDRLNLPYVTP</sequence>
<proteinExistence type="predicted"/>
<dbReference type="Proteomes" id="UP000702425">
    <property type="component" value="Unassembled WGS sequence"/>
</dbReference>
<evidence type="ECO:0000313" key="2">
    <source>
        <dbReference type="Proteomes" id="UP000702425"/>
    </source>
</evidence>